<dbReference type="Proteomes" id="UP000319931">
    <property type="component" value="Unassembled WGS sequence"/>
</dbReference>
<dbReference type="AlphaFoldDB" id="A0A502FSW9"/>
<name>A0A502FSW9_9SPHN</name>
<dbReference type="RefSeq" id="WP_140850544.1">
    <property type="nucleotide sequence ID" value="NZ_RCZC01000003.1"/>
</dbReference>
<dbReference type="InterPro" id="IPR002925">
    <property type="entry name" value="Dienelactn_hydro"/>
</dbReference>
<dbReference type="SUPFAM" id="SSF53474">
    <property type="entry name" value="alpha/beta-Hydrolases"/>
    <property type="match status" value="1"/>
</dbReference>
<gene>
    <name evidence="2" type="ORF">EAH76_12110</name>
</gene>
<dbReference type="EMBL" id="RCZC01000003">
    <property type="protein sequence ID" value="TPG52628.1"/>
    <property type="molecule type" value="Genomic_DNA"/>
</dbReference>
<dbReference type="OrthoDB" id="9771666at2"/>
<evidence type="ECO:0000259" key="1">
    <source>
        <dbReference type="Pfam" id="PF01738"/>
    </source>
</evidence>
<dbReference type="InterPro" id="IPR051049">
    <property type="entry name" value="Dienelactone_hydrolase-like"/>
</dbReference>
<proteinExistence type="predicted"/>
<comment type="caution">
    <text evidence="2">The sequence shown here is derived from an EMBL/GenBank/DDBJ whole genome shotgun (WGS) entry which is preliminary data.</text>
</comment>
<dbReference type="PANTHER" id="PTHR46623:SF6">
    <property type="entry name" value="ALPHA_BETA-HYDROLASES SUPERFAMILY PROTEIN"/>
    <property type="match status" value="1"/>
</dbReference>
<dbReference type="PANTHER" id="PTHR46623">
    <property type="entry name" value="CARBOXYMETHYLENEBUTENOLIDASE-RELATED"/>
    <property type="match status" value="1"/>
</dbReference>
<accession>A0A502FSW9</accession>
<sequence>MGEQIEIVTTDGRFAAYRALPSVPSAPAVVVLHELFGVNADMRQTCDDLAARGFLAICPDLFWRQQPGIDLDVRSEADWKTGLALYGAFDRELGVSDIIATVDAAAALTGSSGRVGILGYCLGGLMTFLTAARTSIDAAVAFHGAETEKYLDEAGAITTLMLMHLAGEDEFMPEDARNAIITALDDKPNVQVFTYSGCHHAFSRHGGAHYDARAATLANQRTWSFFTAMLGRQAAPFSQRQQLGVLS</sequence>
<reference evidence="2 3" key="1">
    <citation type="journal article" date="2019" name="Environ. Microbiol.">
        <title>Species interactions and distinct microbial communities in high Arctic permafrost affected cryosols are associated with the CH4 and CO2 gas fluxes.</title>
        <authorList>
            <person name="Altshuler I."/>
            <person name="Hamel J."/>
            <person name="Turney S."/>
            <person name="Magnuson E."/>
            <person name="Levesque R."/>
            <person name="Greer C."/>
            <person name="Whyte L.G."/>
        </authorList>
    </citation>
    <scope>NUCLEOTIDE SEQUENCE [LARGE SCALE GENOMIC DNA]</scope>
    <source>
        <strain evidence="2 3">E6.1</strain>
    </source>
</reference>
<evidence type="ECO:0000313" key="3">
    <source>
        <dbReference type="Proteomes" id="UP000319931"/>
    </source>
</evidence>
<organism evidence="2 3">
    <name type="scientific">Sphingomonas glacialis</name>
    <dbReference type="NCBI Taxonomy" id="658225"/>
    <lineage>
        <taxon>Bacteria</taxon>
        <taxon>Pseudomonadati</taxon>
        <taxon>Pseudomonadota</taxon>
        <taxon>Alphaproteobacteria</taxon>
        <taxon>Sphingomonadales</taxon>
        <taxon>Sphingomonadaceae</taxon>
        <taxon>Sphingomonas</taxon>
    </lineage>
</organism>
<dbReference type="InterPro" id="IPR029058">
    <property type="entry name" value="AB_hydrolase_fold"/>
</dbReference>
<feature type="domain" description="Dienelactone hydrolase" evidence="1">
    <location>
        <begin position="14"/>
        <end position="229"/>
    </location>
</feature>
<keyword evidence="2" id="KW-0378">Hydrolase</keyword>
<dbReference type="Gene3D" id="3.40.50.1820">
    <property type="entry name" value="alpha/beta hydrolase"/>
    <property type="match status" value="1"/>
</dbReference>
<keyword evidence="3" id="KW-1185">Reference proteome</keyword>
<dbReference type="Pfam" id="PF01738">
    <property type="entry name" value="DLH"/>
    <property type="match status" value="1"/>
</dbReference>
<evidence type="ECO:0000313" key="2">
    <source>
        <dbReference type="EMBL" id="TPG52628.1"/>
    </source>
</evidence>
<protein>
    <submittedName>
        <fullName evidence="2">Dienelactone hydrolase family protein</fullName>
    </submittedName>
</protein>
<dbReference type="GO" id="GO:0016787">
    <property type="term" value="F:hydrolase activity"/>
    <property type="evidence" value="ECO:0007669"/>
    <property type="project" value="UniProtKB-KW"/>
</dbReference>